<dbReference type="Proteomes" id="UP001501940">
    <property type="component" value="Chromosome 3"/>
</dbReference>
<sequence>HFHLFFSLRLYNTQEYYERLQIFTENKRRIDKHNEGNHSFTSRSSLDLHLHALNQFSDMTFGSSLQFFIWQSYFKYCLLQNCSATKGNYISSNGPHPVSIDWRKKGNYVTDVKNQCFSCPPLWPFTRNNKS</sequence>
<evidence type="ECO:0000259" key="1">
    <source>
        <dbReference type="Pfam" id="PF08246"/>
    </source>
</evidence>
<reference evidence="2" key="2">
    <citation type="submission" date="2025-08" db="UniProtKB">
        <authorList>
            <consortium name="Ensembl"/>
        </authorList>
    </citation>
    <scope>IDENTIFICATION</scope>
</reference>
<dbReference type="InterPro" id="IPR038765">
    <property type="entry name" value="Papain-like_cys_pep_sf"/>
</dbReference>
<dbReference type="Pfam" id="PF08246">
    <property type="entry name" value="Inhibitor_I29"/>
    <property type="match status" value="1"/>
</dbReference>
<name>A0AAQ5YJJ4_AMPOC</name>
<proteinExistence type="predicted"/>
<dbReference type="SUPFAM" id="SSF54001">
    <property type="entry name" value="Cysteine proteinases"/>
    <property type="match status" value="1"/>
</dbReference>
<evidence type="ECO:0000313" key="3">
    <source>
        <dbReference type="Proteomes" id="UP001501940"/>
    </source>
</evidence>
<dbReference type="AlphaFoldDB" id="A0AAQ5YJJ4"/>
<feature type="domain" description="Cathepsin propeptide inhibitor" evidence="1">
    <location>
        <begin position="9"/>
        <end position="61"/>
    </location>
</feature>
<protein>
    <recommendedName>
        <fullName evidence="1">Cathepsin propeptide inhibitor domain-containing protein</fullName>
    </recommendedName>
</protein>
<keyword evidence="3" id="KW-1185">Reference proteome</keyword>
<organism evidence="2 3">
    <name type="scientific">Amphiprion ocellaris</name>
    <name type="common">Clown anemonefish</name>
    <dbReference type="NCBI Taxonomy" id="80972"/>
    <lineage>
        <taxon>Eukaryota</taxon>
        <taxon>Metazoa</taxon>
        <taxon>Chordata</taxon>
        <taxon>Craniata</taxon>
        <taxon>Vertebrata</taxon>
        <taxon>Euteleostomi</taxon>
        <taxon>Actinopterygii</taxon>
        <taxon>Neopterygii</taxon>
        <taxon>Teleostei</taxon>
        <taxon>Neoteleostei</taxon>
        <taxon>Acanthomorphata</taxon>
        <taxon>Ovalentaria</taxon>
        <taxon>Pomacentridae</taxon>
        <taxon>Amphiprion</taxon>
    </lineage>
</organism>
<accession>A0AAQ5YJJ4</accession>
<reference evidence="2" key="3">
    <citation type="submission" date="2025-09" db="UniProtKB">
        <authorList>
            <consortium name="Ensembl"/>
        </authorList>
    </citation>
    <scope>IDENTIFICATION</scope>
</reference>
<evidence type="ECO:0000313" key="2">
    <source>
        <dbReference type="Ensembl" id="ENSAOCP00000053059.1"/>
    </source>
</evidence>
<dbReference type="InterPro" id="IPR013201">
    <property type="entry name" value="Prot_inhib_I29"/>
</dbReference>
<dbReference type="Gene3D" id="3.90.70.10">
    <property type="entry name" value="Cysteine proteinases"/>
    <property type="match status" value="1"/>
</dbReference>
<dbReference type="Ensembl" id="ENSAOCT00000057019.1">
    <property type="protein sequence ID" value="ENSAOCP00000053059.1"/>
    <property type="gene ID" value="ENSAOCG00000033418.1"/>
</dbReference>
<reference evidence="2 3" key="1">
    <citation type="submission" date="2022-01" db="EMBL/GenBank/DDBJ databases">
        <title>A chromosome-scale genome assembly of the false clownfish, Amphiprion ocellaris.</title>
        <authorList>
            <person name="Ryu T."/>
        </authorList>
    </citation>
    <scope>NUCLEOTIDE SEQUENCE [LARGE SCALE GENOMIC DNA]</scope>
</reference>